<comment type="caution">
    <text evidence="9">The sequence shown here is derived from an EMBL/GenBank/DDBJ whole genome shotgun (WGS) entry which is preliminary data.</text>
</comment>
<dbReference type="GO" id="GO:0005737">
    <property type="term" value="C:cytoplasm"/>
    <property type="evidence" value="ECO:0007669"/>
    <property type="project" value="UniProtKB-SubCell"/>
</dbReference>
<comment type="subcellular location">
    <subcellularLocation>
        <location evidence="5">Cytoplasm</location>
    </subcellularLocation>
    <text evidence="5">May associate with membranes.</text>
</comment>
<dbReference type="PANTHER" id="PTHR10229:SF0">
    <property type="entry name" value="GTP-BINDING PROTEIN 6-RELATED"/>
    <property type="match status" value="1"/>
</dbReference>
<evidence type="ECO:0000313" key="10">
    <source>
        <dbReference type="Proteomes" id="UP001198163"/>
    </source>
</evidence>
<dbReference type="NCBIfam" id="TIGR03156">
    <property type="entry name" value="GTP_HflX"/>
    <property type="match status" value="1"/>
</dbReference>
<feature type="domain" description="Hflx-type G" evidence="8">
    <location>
        <begin position="203"/>
        <end position="368"/>
    </location>
</feature>
<dbReference type="Pfam" id="PF16360">
    <property type="entry name" value="GTP-bdg_M"/>
    <property type="match status" value="1"/>
</dbReference>
<evidence type="ECO:0000256" key="6">
    <source>
        <dbReference type="PIRSR" id="PIRSR006809-1"/>
    </source>
</evidence>
<dbReference type="Gene3D" id="6.10.250.2860">
    <property type="match status" value="1"/>
</dbReference>
<dbReference type="PROSITE" id="PS51705">
    <property type="entry name" value="G_HFLX"/>
    <property type="match status" value="1"/>
</dbReference>
<dbReference type="GO" id="GO:0046872">
    <property type="term" value="F:metal ion binding"/>
    <property type="evidence" value="ECO:0007669"/>
    <property type="project" value="UniProtKB-KW"/>
</dbReference>
<protein>
    <recommendedName>
        <fullName evidence="5">GTPase HflX</fullName>
    </recommendedName>
    <alternativeName>
        <fullName evidence="5">GTP-binding protein HflX</fullName>
    </alternativeName>
</protein>
<dbReference type="HAMAP" id="MF_00900">
    <property type="entry name" value="GTPase_HflX"/>
    <property type="match status" value="1"/>
</dbReference>
<comment type="function">
    <text evidence="5">GTPase that associates with the 50S ribosomal subunit and may have a role during protein synthesis or ribosome biogenesis.</text>
</comment>
<keyword evidence="1 7" id="KW-0479">Metal-binding</keyword>
<dbReference type="AlphaFoldDB" id="A0AAE3JIH5"/>
<dbReference type="SUPFAM" id="SSF52540">
    <property type="entry name" value="P-loop containing nucleoside triphosphate hydrolases"/>
    <property type="match status" value="1"/>
</dbReference>
<feature type="binding site" evidence="7">
    <location>
        <position position="216"/>
    </location>
    <ligand>
        <name>Mg(2+)</name>
        <dbReference type="ChEBI" id="CHEBI:18420"/>
    </ligand>
</feature>
<keyword evidence="10" id="KW-1185">Reference proteome</keyword>
<keyword evidence="5" id="KW-0963">Cytoplasm</keyword>
<evidence type="ECO:0000256" key="7">
    <source>
        <dbReference type="PIRSR" id="PIRSR006809-2"/>
    </source>
</evidence>
<accession>A0AAE3JIH5</accession>
<dbReference type="Pfam" id="PF13167">
    <property type="entry name" value="GTP-bdg_N"/>
    <property type="match status" value="1"/>
</dbReference>
<dbReference type="InterPro" id="IPR016496">
    <property type="entry name" value="GTPase_HflX"/>
</dbReference>
<dbReference type="InterPro" id="IPR006073">
    <property type="entry name" value="GTP-bd"/>
</dbReference>
<feature type="binding site" evidence="6">
    <location>
        <begin position="234"/>
        <end position="238"/>
    </location>
    <ligand>
        <name>GTP</name>
        <dbReference type="ChEBI" id="CHEBI:37565"/>
    </ligand>
</feature>
<evidence type="ECO:0000256" key="1">
    <source>
        <dbReference type="ARBA" id="ARBA00022723"/>
    </source>
</evidence>
<keyword evidence="2 5" id="KW-0547">Nucleotide-binding</keyword>
<dbReference type="CDD" id="cd01878">
    <property type="entry name" value="HflX"/>
    <property type="match status" value="1"/>
</dbReference>
<reference evidence="9" key="1">
    <citation type="submission" date="2021-08" db="EMBL/GenBank/DDBJ databases">
        <title>Comparative analyses of Brucepasteria parasyntrophica and Teretinema zuelzerae.</title>
        <authorList>
            <person name="Song Y."/>
            <person name="Brune A."/>
        </authorList>
    </citation>
    <scope>NUCLEOTIDE SEQUENCE</scope>
    <source>
        <strain evidence="9">DSM 1903</strain>
    </source>
</reference>
<dbReference type="InterPro" id="IPR025121">
    <property type="entry name" value="GTPase_HflX_N"/>
</dbReference>
<evidence type="ECO:0000256" key="4">
    <source>
        <dbReference type="ARBA" id="ARBA00023134"/>
    </source>
</evidence>
<dbReference type="GO" id="GO:0003924">
    <property type="term" value="F:GTPase activity"/>
    <property type="evidence" value="ECO:0007669"/>
    <property type="project" value="UniProtKB-UniRule"/>
</dbReference>
<keyword evidence="3 7" id="KW-0460">Magnesium</keyword>
<gene>
    <name evidence="5 9" type="primary">hflX</name>
    <name evidence="9" type="ORF">K7J14_05610</name>
</gene>
<evidence type="ECO:0000313" key="9">
    <source>
        <dbReference type="EMBL" id="MCD1654176.1"/>
    </source>
</evidence>
<evidence type="ECO:0000259" key="8">
    <source>
        <dbReference type="PROSITE" id="PS51705"/>
    </source>
</evidence>
<name>A0AAE3JIH5_9SPIR</name>
<dbReference type="GO" id="GO:0005525">
    <property type="term" value="F:GTP binding"/>
    <property type="evidence" value="ECO:0007669"/>
    <property type="project" value="UniProtKB-UniRule"/>
</dbReference>
<comment type="cofactor">
    <cofactor evidence="7">
        <name>Mg(2+)</name>
        <dbReference type="ChEBI" id="CHEBI:18420"/>
    </cofactor>
</comment>
<dbReference type="PANTHER" id="PTHR10229">
    <property type="entry name" value="GTP-BINDING PROTEIN HFLX"/>
    <property type="match status" value="1"/>
</dbReference>
<evidence type="ECO:0000256" key="5">
    <source>
        <dbReference type="HAMAP-Rule" id="MF_00900"/>
    </source>
</evidence>
<comment type="subunit">
    <text evidence="5">Monomer. Associates with the 50S ribosomal subunit.</text>
</comment>
<dbReference type="InterPro" id="IPR042108">
    <property type="entry name" value="GTPase_HflX_N_sf"/>
</dbReference>
<feature type="binding site" evidence="6">
    <location>
        <begin position="209"/>
        <end position="216"/>
    </location>
    <ligand>
        <name>GTP</name>
        <dbReference type="ChEBI" id="CHEBI:37565"/>
    </ligand>
</feature>
<comment type="similarity">
    <text evidence="5">Belongs to the TRAFAC class OBG-HflX-like GTPase superfamily. HflX GTPase family.</text>
</comment>
<dbReference type="PIRSF" id="PIRSF006809">
    <property type="entry name" value="GTP-binding_hflX_prd"/>
    <property type="match status" value="1"/>
</dbReference>
<dbReference type="InterPro" id="IPR027417">
    <property type="entry name" value="P-loop_NTPase"/>
</dbReference>
<keyword evidence="4 5" id="KW-0342">GTP-binding</keyword>
<dbReference type="Gene3D" id="3.40.50.11060">
    <property type="entry name" value="GTPase HflX, N-terminal domain"/>
    <property type="match status" value="1"/>
</dbReference>
<feature type="binding site" evidence="6">
    <location>
        <begin position="322"/>
        <end position="325"/>
    </location>
    <ligand>
        <name>GTP</name>
        <dbReference type="ChEBI" id="CHEBI:37565"/>
    </ligand>
</feature>
<dbReference type="Pfam" id="PF01926">
    <property type="entry name" value="MMR_HSR1"/>
    <property type="match status" value="1"/>
</dbReference>
<dbReference type="InterPro" id="IPR032305">
    <property type="entry name" value="GTP-bd_M"/>
</dbReference>
<feature type="binding site" evidence="6">
    <location>
        <begin position="346"/>
        <end position="348"/>
    </location>
    <ligand>
        <name>GTP</name>
        <dbReference type="ChEBI" id="CHEBI:37565"/>
    </ligand>
</feature>
<dbReference type="Gene3D" id="3.40.50.300">
    <property type="entry name" value="P-loop containing nucleotide triphosphate hydrolases"/>
    <property type="match status" value="1"/>
</dbReference>
<sequence length="423" mass="46537">MIDLEAEGSRPRRALLVGRTEDKALSDHDALRELSSLVKTAGLTVAGTIVLRRNEPSAKFGMGSGKAEEISLQAQELDADEIVFDFEISPTQQRNWDSLTGKTCLDRQEVIIRIFAARAITREAVLQVELARMEYSLPRLTHAHEYLSRQRGGAFGNKGSGETQLELDRRGVMNRIALVKKELKAVRKDRATMRKRRERVPVPSCAIVGYTNAGKSSLLNALTDAGVLSEDKLFATLDPTTKRYSLPNGRTILLTDTVGFIRNLPHTLVDAFHATLEEAVFADAVLIVLDASDPDIAVHEKTTKEVLSEVGAADRPVLTVLNKIDRLDEMSRQTLRALYPDAVSISAKTREGFQSLISRIDSLLGGDEGVYLLPHARQDLVAFAHREGSVSSIEYGDEFIRMHARSSGRLSAALAPFAEKGHA</sequence>
<feature type="binding site" evidence="7">
    <location>
        <position position="236"/>
    </location>
    <ligand>
        <name>Mg(2+)</name>
        <dbReference type="ChEBI" id="CHEBI:18420"/>
    </ligand>
</feature>
<organism evidence="9 10">
    <name type="scientific">Teretinema zuelzerae</name>
    <dbReference type="NCBI Taxonomy" id="156"/>
    <lineage>
        <taxon>Bacteria</taxon>
        <taxon>Pseudomonadati</taxon>
        <taxon>Spirochaetota</taxon>
        <taxon>Spirochaetia</taxon>
        <taxon>Spirochaetales</taxon>
        <taxon>Treponemataceae</taxon>
        <taxon>Teretinema</taxon>
    </lineage>
</organism>
<evidence type="ECO:0000256" key="3">
    <source>
        <dbReference type="ARBA" id="ARBA00022842"/>
    </source>
</evidence>
<feature type="binding site" evidence="6">
    <location>
        <begin position="256"/>
        <end position="259"/>
    </location>
    <ligand>
        <name>GTP</name>
        <dbReference type="ChEBI" id="CHEBI:37565"/>
    </ligand>
</feature>
<evidence type="ECO:0000256" key="2">
    <source>
        <dbReference type="ARBA" id="ARBA00022741"/>
    </source>
</evidence>
<dbReference type="EMBL" id="JAINWA010000001">
    <property type="protein sequence ID" value="MCD1654176.1"/>
    <property type="molecule type" value="Genomic_DNA"/>
</dbReference>
<proteinExistence type="inferred from homology"/>
<dbReference type="GO" id="GO:0043022">
    <property type="term" value="F:ribosome binding"/>
    <property type="evidence" value="ECO:0007669"/>
    <property type="project" value="TreeGrafter"/>
</dbReference>
<dbReference type="Proteomes" id="UP001198163">
    <property type="component" value="Unassembled WGS sequence"/>
</dbReference>
<dbReference type="RefSeq" id="WP_230754149.1">
    <property type="nucleotide sequence ID" value="NZ_JAINWA010000001.1"/>
</dbReference>
<dbReference type="InterPro" id="IPR030394">
    <property type="entry name" value="G_HFLX_dom"/>
</dbReference>